<dbReference type="Proteomes" id="UP000545386">
    <property type="component" value="Unassembled WGS sequence"/>
</dbReference>
<accession>A0A842HVC4</accession>
<keyword evidence="2" id="KW-1185">Reference proteome</keyword>
<dbReference type="RefSeq" id="WP_185780742.1">
    <property type="nucleotide sequence ID" value="NZ_JACJUU010000022.1"/>
</dbReference>
<evidence type="ECO:0000313" key="2">
    <source>
        <dbReference type="Proteomes" id="UP000545386"/>
    </source>
</evidence>
<gene>
    <name evidence="1" type="ORF">GTU67_14590</name>
</gene>
<comment type="caution">
    <text evidence="1">The sequence shown here is derived from an EMBL/GenBank/DDBJ whole genome shotgun (WGS) entry which is preliminary data.</text>
</comment>
<protein>
    <recommendedName>
        <fullName evidence="3">ParB/Sulfiredoxin domain-containing protein</fullName>
    </recommendedName>
</protein>
<organism evidence="1 2">
    <name type="scientific">Pusillimonas minor</name>
    <dbReference type="NCBI Taxonomy" id="2697024"/>
    <lineage>
        <taxon>Bacteria</taxon>
        <taxon>Pseudomonadati</taxon>
        <taxon>Pseudomonadota</taxon>
        <taxon>Betaproteobacteria</taxon>
        <taxon>Burkholderiales</taxon>
        <taxon>Alcaligenaceae</taxon>
        <taxon>Pusillimonas</taxon>
    </lineage>
</organism>
<dbReference type="CDD" id="cd16387">
    <property type="entry name" value="ParB_N_Srx"/>
    <property type="match status" value="1"/>
</dbReference>
<evidence type="ECO:0000313" key="1">
    <source>
        <dbReference type="EMBL" id="MBC2771131.1"/>
    </source>
</evidence>
<evidence type="ECO:0008006" key="3">
    <source>
        <dbReference type="Google" id="ProtNLM"/>
    </source>
</evidence>
<proteinExistence type="predicted"/>
<sequence>MGGHVGAKPSVTFGRNQWSRCSEIPTKLKEAEQETLRETLRVLVKADIPLDPFIVWRDSEGVTWIIDGHHRHEALTAAGTAPDALVWIQEAKVATEAEARAVALDINKRVHFSLHPKELIQCLWMAILTGEAQGSVRAKARRYQTSIGTVQSITKEAPKVLRELERRAALEGLPIDRDYIITNAPTWRGLKKWWKDVEKPKSADMQEKERQRITQALLDALKQDLKAQPEVVAEVFQEVTEEVTGKILEVTWRRQPEEDF</sequence>
<name>A0A842HVC4_9BURK</name>
<dbReference type="AlphaFoldDB" id="A0A842HVC4"/>
<dbReference type="EMBL" id="JACJUU010000022">
    <property type="protein sequence ID" value="MBC2771131.1"/>
    <property type="molecule type" value="Genomic_DNA"/>
</dbReference>
<reference evidence="1 2" key="1">
    <citation type="submission" date="2020-08" db="EMBL/GenBank/DDBJ databases">
        <title>Paraeoetvoesia sp. YC-7-48 draft genome sequence.</title>
        <authorList>
            <person name="Yao L."/>
        </authorList>
    </citation>
    <scope>NUCLEOTIDE SEQUENCE [LARGE SCALE GENOMIC DNA]</scope>
    <source>
        <strain evidence="2">YC-7-48</strain>
    </source>
</reference>